<dbReference type="EMBL" id="AP027080">
    <property type="protein sequence ID" value="BDU73987.1"/>
    <property type="molecule type" value="Genomic_DNA"/>
</dbReference>
<evidence type="ECO:0000256" key="1">
    <source>
        <dbReference type="SAM" id="MobiDB-lite"/>
    </source>
</evidence>
<dbReference type="KEGG" id="msil:METEAL_31610"/>
<feature type="region of interest" description="Disordered" evidence="1">
    <location>
        <begin position="81"/>
        <end position="108"/>
    </location>
</feature>
<organism evidence="3 4">
    <name type="scientific">Mesoterricola silvestris</name>
    <dbReference type="NCBI Taxonomy" id="2927979"/>
    <lineage>
        <taxon>Bacteria</taxon>
        <taxon>Pseudomonadati</taxon>
        <taxon>Acidobacteriota</taxon>
        <taxon>Holophagae</taxon>
        <taxon>Holophagales</taxon>
        <taxon>Holophagaceae</taxon>
        <taxon>Mesoterricola</taxon>
    </lineage>
</organism>
<feature type="chain" id="PRO_5041251720" description="LPP20 lipoprotein" evidence="2">
    <location>
        <begin position="21"/>
        <end position="367"/>
    </location>
</feature>
<name>A0AA48KB54_9BACT</name>
<dbReference type="Proteomes" id="UP001238179">
    <property type="component" value="Chromosome"/>
</dbReference>
<proteinExistence type="predicted"/>
<accession>A0AA48KB54</accession>
<keyword evidence="2" id="KW-0732">Signal</keyword>
<keyword evidence="4" id="KW-1185">Reference proteome</keyword>
<reference evidence="4" key="1">
    <citation type="journal article" date="2023" name="Int. J. Syst. Evol. Microbiol.">
        <title>Mesoterricola silvestris gen. nov., sp. nov., Mesoterricola sediminis sp. nov., Geothrix oryzae sp. nov., Geothrix edaphica sp. nov., Geothrix rubra sp. nov., and Geothrix limicola sp. nov., six novel members of Acidobacteriota isolated from soils.</title>
        <authorList>
            <person name="Itoh H."/>
            <person name="Sugisawa Y."/>
            <person name="Mise K."/>
            <person name="Xu Z."/>
            <person name="Kuniyasu M."/>
            <person name="Ushijima N."/>
            <person name="Kawano K."/>
            <person name="Kobayashi E."/>
            <person name="Shiratori Y."/>
            <person name="Masuda Y."/>
            <person name="Senoo K."/>
        </authorList>
    </citation>
    <scope>NUCLEOTIDE SEQUENCE [LARGE SCALE GENOMIC DNA]</scope>
    <source>
        <strain evidence="4">W79</strain>
    </source>
</reference>
<protein>
    <recommendedName>
        <fullName evidence="5">LPP20 lipoprotein</fullName>
    </recommendedName>
</protein>
<evidence type="ECO:0000256" key="2">
    <source>
        <dbReference type="SAM" id="SignalP"/>
    </source>
</evidence>
<evidence type="ECO:0000313" key="3">
    <source>
        <dbReference type="EMBL" id="BDU73987.1"/>
    </source>
</evidence>
<sequence>MKIGILLLAGLCSGAGWAQAPTIRQGLVKPMWITALPDQAGRVYAMGLAPVAPSEAQALTQASQNARGEVLSRLRASVKSETNVSTKATMTRQTGGPLTGTSEQQVGQNTSIQASATELPGLSVEETWVDVKGATAYALAYLDVPVAERELRARFTAQKNDLFQESETPGAPRERLRQLNRLKNAQVELAKLDDMAALLAAGGGDPRLRGDIRAGKLAVDRQMDQLRGSLTLSLEGGAGASQIAAILRNAALRTGLGWAERNGEFQLVLDYRSDARTAKVDVSHAQWNGWWRGGWVSHTTTKDTGIIVARGVLSITLRDRAGTEYESVEIEAKGLGVSDFQAENRLKQDFREKVERTFTKWLENLVK</sequence>
<feature type="signal peptide" evidence="2">
    <location>
        <begin position="1"/>
        <end position="20"/>
    </location>
</feature>
<evidence type="ECO:0000313" key="4">
    <source>
        <dbReference type="Proteomes" id="UP001238179"/>
    </source>
</evidence>
<dbReference type="RefSeq" id="WP_316412660.1">
    <property type="nucleotide sequence ID" value="NZ_AP027080.1"/>
</dbReference>
<dbReference type="Gene3D" id="3.10.28.20">
    <property type="entry name" value="Acetamidase/Formamidase-like domains"/>
    <property type="match status" value="1"/>
</dbReference>
<evidence type="ECO:0008006" key="5">
    <source>
        <dbReference type="Google" id="ProtNLM"/>
    </source>
</evidence>
<gene>
    <name evidence="3" type="ORF">METEAL_31610</name>
</gene>
<dbReference type="AlphaFoldDB" id="A0AA48KB54"/>